<evidence type="ECO:0000313" key="2">
    <source>
        <dbReference type="EMBL" id="NYD36782.1"/>
    </source>
</evidence>
<comment type="caution">
    <text evidence="2">The sequence shown here is derived from an EMBL/GenBank/DDBJ whole genome shotgun (WGS) entry which is preliminary data.</text>
</comment>
<organism evidence="2 3">
    <name type="scientific">Actinomycetospora corticicola</name>
    <dbReference type="NCBI Taxonomy" id="663602"/>
    <lineage>
        <taxon>Bacteria</taxon>
        <taxon>Bacillati</taxon>
        <taxon>Actinomycetota</taxon>
        <taxon>Actinomycetes</taxon>
        <taxon>Pseudonocardiales</taxon>
        <taxon>Pseudonocardiaceae</taxon>
        <taxon>Actinomycetospora</taxon>
    </lineage>
</organism>
<dbReference type="AlphaFoldDB" id="A0A7Y9DX32"/>
<name>A0A7Y9DX32_9PSEU</name>
<dbReference type="Proteomes" id="UP000535890">
    <property type="component" value="Unassembled WGS sequence"/>
</dbReference>
<proteinExistence type="predicted"/>
<gene>
    <name evidence="2" type="ORF">BJ983_002884</name>
</gene>
<reference evidence="2 3" key="1">
    <citation type="submission" date="2020-07" db="EMBL/GenBank/DDBJ databases">
        <title>Sequencing the genomes of 1000 actinobacteria strains.</title>
        <authorList>
            <person name="Klenk H.-P."/>
        </authorList>
    </citation>
    <scope>NUCLEOTIDE SEQUENCE [LARGE SCALE GENOMIC DNA]</scope>
    <source>
        <strain evidence="2 3">DSM 45772</strain>
    </source>
</reference>
<evidence type="ECO:0000313" key="3">
    <source>
        <dbReference type="Proteomes" id="UP000535890"/>
    </source>
</evidence>
<sequence length="92" mass="10164">MRDHVRAQQYRDHRLVAGFQRLEVAETRPGDSGVQLALGDSLVVLDAETVERLGIDLQIRASYLRGIRPPPGPEPDRAPGPDDVPLIEETQA</sequence>
<protein>
    <submittedName>
        <fullName evidence="2">Uncharacterized protein</fullName>
    </submittedName>
</protein>
<dbReference type="RefSeq" id="WP_179794408.1">
    <property type="nucleotide sequence ID" value="NZ_BAABHP010000021.1"/>
</dbReference>
<evidence type="ECO:0000256" key="1">
    <source>
        <dbReference type="SAM" id="MobiDB-lite"/>
    </source>
</evidence>
<feature type="region of interest" description="Disordered" evidence="1">
    <location>
        <begin position="65"/>
        <end position="92"/>
    </location>
</feature>
<keyword evidence="3" id="KW-1185">Reference proteome</keyword>
<accession>A0A7Y9DX32</accession>
<dbReference type="EMBL" id="JACCBN010000001">
    <property type="protein sequence ID" value="NYD36782.1"/>
    <property type="molecule type" value="Genomic_DNA"/>
</dbReference>